<dbReference type="Gene3D" id="3.30.420.10">
    <property type="entry name" value="Ribonuclease H-like superfamily/Ribonuclease H"/>
    <property type="match status" value="1"/>
</dbReference>
<dbReference type="InterPro" id="IPR052560">
    <property type="entry name" value="RdDP_mobile_element"/>
</dbReference>
<dbReference type="PROSITE" id="PS50878">
    <property type="entry name" value="RT_POL"/>
    <property type="match status" value="1"/>
</dbReference>
<dbReference type="InterPro" id="IPR005135">
    <property type="entry name" value="Endo/exonuclease/phosphatase"/>
</dbReference>
<dbReference type="InterPro" id="IPR043502">
    <property type="entry name" value="DNA/RNA_pol_sf"/>
</dbReference>
<dbReference type="CDD" id="cd09276">
    <property type="entry name" value="Rnase_HI_RT_non_LTR"/>
    <property type="match status" value="1"/>
</dbReference>
<protein>
    <recommendedName>
        <fullName evidence="5">RNA-directed DNA polymerase from mobile element jockey</fullName>
    </recommendedName>
</protein>
<evidence type="ECO:0000259" key="1">
    <source>
        <dbReference type="PROSITE" id="PS50878"/>
    </source>
</evidence>
<evidence type="ECO:0008006" key="5">
    <source>
        <dbReference type="Google" id="ProtNLM"/>
    </source>
</evidence>
<dbReference type="InterPro" id="IPR036691">
    <property type="entry name" value="Endo/exonu/phosph_ase_sf"/>
</dbReference>
<evidence type="ECO:0000313" key="4">
    <source>
        <dbReference type="Proteomes" id="UP001314205"/>
    </source>
</evidence>
<feature type="domain" description="RNase H type-1" evidence="2">
    <location>
        <begin position="847"/>
        <end position="983"/>
    </location>
</feature>
<keyword evidence="4" id="KW-1185">Reference proteome</keyword>
<dbReference type="AlphaFoldDB" id="A0AAV1K473"/>
<dbReference type="PROSITE" id="PS50879">
    <property type="entry name" value="RNASE_H_1"/>
    <property type="match status" value="1"/>
</dbReference>
<organism evidence="3 4">
    <name type="scientific">Parnassius mnemosyne</name>
    <name type="common">clouded apollo</name>
    <dbReference type="NCBI Taxonomy" id="213953"/>
    <lineage>
        <taxon>Eukaryota</taxon>
        <taxon>Metazoa</taxon>
        <taxon>Ecdysozoa</taxon>
        <taxon>Arthropoda</taxon>
        <taxon>Hexapoda</taxon>
        <taxon>Insecta</taxon>
        <taxon>Pterygota</taxon>
        <taxon>Neoptera</taxon>
        <taxon>Endopterygota</taxon>
        <taxon>Lepidoptera</taxon>
        <taxon>Glossata</taxon>
        <taxon>Ditrysia</taxon>
        <taxon>Papilionoidea</taxon>
        <taxon>Papilionidae</taxon>
        <taxon>Parnassiinae</taxon>
        <taxon>Parnassini</taxon>
        <taxon>Parnassius</taxon>
        <taxon>Driopa</taxon>
    </lineage>
</organism>
<dbReference type="EMBL" id="CAVLGL010000001">
    <property type="protein sequence ID" value="CAK1577940.1"/>
    <property type="molecule type" value="Genomic_DNA"/>
</dbReference>
<dbReference type="InterPro" id="IPR036397">
    <property type="entry name" value="RNaseH_sf"/>
</dbReference>
<dbReference type="GO" id="GO:0004523">
    <property type="term" value="F:RNA-DNA hybrid ribonuclease activity"/>
    <property type="evidence" value="ECO:0007669"/>
    <property type="project" value="InterPro"/>
</dbReference>
<dbReference type="Pfam" id="PF00078">
    <property type="entry name" value="RVT_1"/>
    <property type="match status" value="1"/>
</dbReference>
<proteinExistence type="predicted"/>
<dbReference type="GO" id="GO:0042575">
    <property type="term" value="C:DNA polymerase complex"/>
    <property type="evidence" value="ECO:0007669"/>
    <property type="project" value="UniProtKB-ARBA"/>
</dbReference>
<dbReference type="PANTHER" id="PTHR36688">
    <property type="entry name" value="ENDO/EXONUCLEASE/PHOSPHATASE DOMAIN-CONTAINING PROTEIN"/>
    <property type="match status" value="1"/>
</dbReference>
<dbReference type="CDD" id="cd01650">
    <property type="entry name" value="RT_nLTR_like"/>
    <property type="match status" value="1"/>
</dbReference>
<dbReference type="Pfam" id="PF14529">
    <property type="entry name" value="Exo_endo_phos_2"/>
    <property type="match status" value="1"/>
</dbReference>
<dbReference type="Pfam" id="PF00075">
    <property type="entry name" value="RNase_H"/>
    <property type="match status" value="1"/>
</dbReference>
<dbReference type="SUPFAM" id="SSF53098">
    <property type="entry name" value="Ribonuclease H-like"/>
    <property type="match status" value="1"/>
</dbReference>
<evidence type="ECO:0000259" key="2">
    <source>
        <dbReference type="PROSITE" id="PS50879"/>
    </source>
</evidence>
<dbReference type="InterPro" id="IPR000477">
    <property type="entry name" value="RT_dom"/>
</dbReference>
<dbReference type="InterPro" id="IPR012337">
    <property type="entry name" value="RNaseH-like_sf"/>
</dbReference>
<dbReference type="Gene3D" id="3.60.10.10">
    <property type="entry name" value="Endonuclease/exonuclease/phosphatase"/>
    <property type="match status" value="1"/>
</dbReference>
<dbReference type="InterPro" id="IPR002156">
    <property type="entry name" value="RNaseH_domain"/>
</dbReference>
<dbReference type="Proteomes" id="UP001314205">
    <property type="component" value="Unassembled WGS sequence"/>
</dbReference>
<accession>A0AAV1K473</accession>
<dbReference type="SUPFAM" id="SSF56672">
    <property type="entry name" value="DNA/RNA polymerases"/>
    <property type="match status" value="1"/>
</dbReference>
<feature type="domain" description="Reverse transcriptase" evidence="1">
    <location>
        <begin position="367"/>
        <end position="636"/>
    </location>
</feature>
<dbReference type="GO" id="GO:0071897">
    <property type="term" value="P:DNA biosynthetic process"/>
    <property type="evidence" value="ECO:0007669"/>
    <property type="project" value="UniProtKB-ARBA"/>
</dbReference>
<evidence type="ECO:0000313" key="3">
    <source>
        <dbReference type="EMBL" id="CAK1577940.1"/>
    </source>
</evidence>
<comment type="caution">
    <text evidence="3">The sequence shown here is derived from an EMBL/GenBank/DDBJ whole genome shotgun (WGS) entry which is preliminary data.</text>
</comment>
<sequence>MYIPHPSTEVLDDIRNILSSLPHPILVMGDFNAQHSMWGSSKSDHYGARILDILDDNNLCLLNSGCPTRRTQPHEGISAPDLTLCSPSLAPTLNWWPLSSSYGSDHFPLIISFPQKIGEKMSKAPPRLKYRLKDANWSLFRDKVQQNLSTIPPLNDNNNHLCAEAFTRALLQAAEEVFPIKNNSGNGYIPSPPWWDSECSAAIAERKIAEKNYRKNSTTQNFNILCNLITKTRKLLKQKRFNGWKSFCASISPDISPSEVWQNIRRFRSAFKPPRSPFMDSSTVDLFLDKLAPPFVPSIDNISSDPQPSLLSQHDSSDSFISFSLSELKGVLSKLRDSAPGCDGIPYSFLQNLNDSCLSYFLSLINSILRSGNIPPSWKIHEVIPIHKPDKPINDPSSYRPIALASVISKISEHLVKNRLEWFIESKGLLSPNQFGFRKGRSTMDSLSIFMTDLRLAFSYNKFVLAAFLDVSAAYDNVNLSILKQKMINLDIPQIFIRFTINLLSGRMLKVISEDSYQSRIAWKGIPQGSVLSPLIYNIYSHDLEASLKGKVSTLQYADDLLLYVSGDSVDNMSDTMTYSLKLLKVWLDNNCLNLSVPKSSIVLFSRMRLPPPVSVFYNNIRVPVKSEATFLGVILDSRLTGIPHCYYISAKCEKILNILRCLSGVWWGAHPFSLKLLYNALIRSILDYGTFILEPCNAVALHKLDIIQSKALRIIAGAMRSSPINALQVECSEAPLHLRRQFLCDRFLFRAFEVYNHPLYSRLRSLLECMDYPYWAHKSPPCLIVSFQKFLALQAPTHRSQFLPIFCVNYDALILKPSILFDFGVCKQDPSANAKFIDIVDSDSRWKHCHLIFSDSSKPGSEECVGVGVFHQQFGIVQKIKLPPETSVFTGECFGLLKSLEYILIMKLKNSIIFTDAKSALQALERFPFSSNRNNHPVIIACRDLLYQCCIKNYTVSFAWIPGHSGIFGNTKADSLAKAAVNDGDLVPYKNFCCDLALLPKSQLLNSWTHIWRSSSQTIGRYYSTIQVDIPPKPWFSNLTFGKAITSTLIRMRLGHACIPLHLARLKLLPSNICECGNDVGDFNHIFFACPRHDRSAFISSLLSIKIPFPTSISVLLSYVNIDVYRILASFIFHNNIKL</sequence>
<reference evidence="3 4" key="1">
    <citation type="submission" date="2023-11" db="EMBL/GenBank/DDBJ databases">
        <authorList>
            <person name="Hedman E."/>
            <person name="Englund M."/>
            <person name="Stromberg M."/>
            <person name="Nyberg Akerstrom W."/>
            <person name="Nylinder S."/>
            <person name="Jareborg N."/>
            <person name="Kallberg Y."/>
            <person name="Kronander E."/>
        </authorList>
    </citation>
    <scope>NUCLEOTIDE SEQUENCE [LARGE SCALE GENOMIC DNA]</scope>
</reference>
<dbReference type="SUPFAM" id="SSF56219">
    <property type="entry name" value="DNase I-like"/>
    <property type="match status" value="1"/>
</dbReference>
<dbReference type="GO" id="GO:0003676">
    <property type="term" value="F:nucleic acid binding"/>
    <property type="evidence" value="ECO:0007669"/>
    <property type="project" value="InterPro"/>
</dbReference>
<gene>
    <name evidence="3" type="ORF">PARMNEM_LOCUS99</name>
</gene>
<dbReference type="PANTHER" id="PTHR36688:SF2">
    <property type="entry name" value="ENDONUCLEASE_EXONUCLEASE_PHOSPHATASE DOMAIN-CONTAINING PROTEIN"/>
    <property type="match status" value="1"/>
</dbReference>
<name>A0AAV1K473_9NEOP</name>